<protein>
    <recommendedName>
        <fullName evidence="4">F-box domain-containing protein</fullName>
    </recommendedName>
</protein>
<dbReference type="EMBL" id="JARJCN010000016">
    <property type="protein sequence ID" value="KAJ7093415.1"/>
    <property type="molecule type" value="Genomic_DNA"/>
</dbReference>
<feature type="region of interest" description="Disordered" evidence="1">
    <location>
        <begin position="1"/>
        <end position="91"/>
    </location>
</feature>
<proteinExistence type="predicted"/>
<comment type="caution">
    <text evidence="2">The sequence shown here is derived from an EMBL/GenBank/DDBJ whole genome shotgun (WGS) entry which is preliminary data.</text>
</comment>
<name>A0AAD6U734_9AGAR</name>
<organism evidence="2 3">
    <name type="scientific">Mycena belliarum</name>
    <dbReference type="NCBI Taxonomy" id="1033014"/>
    <lineage>
        <taxon>Eukaryota</taxon>
        <taxon>Fungi</taxon>
        <taxon>Dikarya</taxon>
        <taxon>Basidiomycota</taxon>
        <taxon>Agaricomycotina</taxon>
        <taxon>Agaricomycetes</taxon>
        <taxon>Agaricomycetidae</taxon>
        <taxon>Agaricales</taxon>
        <taxon>Marasmiineae</taxon>
        <taxon>Mycenaceae</taxon>
        <taxon>Mycena</taxon>
    </lineage>
</organism>
<sequence>MDHTHPVSSPTGVNKRRRSESLEEGPAAKRRAGSAPTGTSRAVSASGQGNDIPPRKRRRSESPGEVQDPPAKRFAVAAPPESRRSPSVVTRASPALPTEILQMIFEFALPPQNLLRVSASDSKTLNPAWRQSLSDKAAIVLVSRDWYYSGSPFLYRHVKLTDVRHIDALYQTLTAKPYLGGFVRCISFMSSIEIELFREDTPHEDMARIFELCPALTRVNDLPPPRVCSADPYDQALYPATPFPTLPPTVTALRIGPHRALPEILDILRESCSRLEVLSIDVRDCGTLDIPLTFPRLRTLCLETATAVPKLNNWTMPQLRHLSFRAHPRNARRPASRRPNYIPFVSRHGRDLSYLALPPAPPAPAPAPALAPALAPAPAPALPHAPAPAPVPELGRLLALCPHLTHVVLPSRCTFAPVHKLPPIEAVDLWDDAPPIAGLPAGLDDAEGPGPDGPCCSITRVRVLDPALARVINDPARATGLDAPGDWSWAVVPGLVLAQEERLYVGYLTLAQAAVDDAKTTTNADGWEVPEFERIVVYETAHEQLLRRVQESRTPGLAGVNQAMYEFRLREAEPE</sequence>
<gene>
    <name evidence="2" type="ORF">B0H15DRAFT_158012</name>
</gene>
<evidence type="ECO:0000313" key="2">
    <source>
        <dbReference type="EMBL" id="KAJ7093415.1"/>
    </source>
</evidence>
<dbReference type="Proteomes" id="UP001222325">
    <property type="component" value="Unassembled WGS sequence"/>
</dbReference>
<dbReference type="AlphaFoldDB" id="A0AAD6U734"/>
<evidence type="ECO:0008006" key="4">
    <source>
        <dbReference type="Google" id="ProtNLM"/>
    </source>
</evidence>
<feature type="compositionally biased region" description="Polar residues" evidence="1">
    <location>
        <begin position="36"/>
        <end position="49"/>
    </location>
</feature>
<accession>A0AAD6U734</accession>
<evidence type="ECO:0000256" key="1">
    <source>
        <dbReference type="SAM" id="MobiDB-lite"/>
    </source>
</evidence>
<evidence type="ECO:0000313" key="3">
    <source>
        <dbReference type="Proteomes" id="UP001222325"/>
    </source>
</evidence>
<feature type="compositionally biased region" description="Polar residues" evidence="1">
    <location>
        <begin position="1"/>
        <end position="12"/>
    </location>
</feature>
<keyword evidence="3" id="KW-1185">Reference proteome</keyword>
<reference evidence="2" key="1">
    <citation type="submission" date="2023-03" db="EMBL/GenBank/DDBJ databases">
        <title>Massive genome expansion in bonnet fungi (Mycena s.s.) driven by repeated elements and novel gene families across ecological guilds.</title>
        <authorList>
            <consortium name="Lawrence Berkeley National Laboratory"/>
            <person name="Harder C.B."/>
            <person name="Miyauchi S."/>
            <person name="Viragh M."/>
            <person name="Kuo A."/>
            <person name="Thoen E."/>
            <person name="Andreopoulos B."/>
            <person name="Lu D."/>
            <person name="Skrede I."/>
            <person name="Drula E."/>
            <person name="Henrissat B."/>
            <person name="Morin E."/>
            <person name="Kohler A."/>
            <person name="Barry K."/>
            <person name="LaButti K."/>
            <person name="Morin E."/>
            <person name="Salamov A."/>
            <person name="Lipzen A."/>
            <person name="Mereny Z."/>
            <person name="Hegedus B."/>
            <person name="Baldrian P."/>
            <person name="Stursova M."/>
            <person name="Weitz H."/>
            <person name="Taylor A."/>
            <person name="Grigoriev I.V."/>
            <person name="Nagy L.G."/>
            <person name="Martin F."/>
            <person name="Kauserud H."/>
        </authorList>
    </citation>
    <scope>NUCLEOTIDE SEQUENCE</scope>
    <source>
        <strain evidence="2">CBHHK173m</strain>
    </source>
</reference>